<dbReference type="SMART" id="SM00758">
    <property type="entry name" value="PA14"/>
    <property type="match status" value="1"/>
</dbReference>
<gene>
    <name evidence="2" type="ORF">GCM10023143_10830</name>
</gene>
<dbReference type="InterPro" id="IPR037524">
    <property type="entry name" value="PA14/GLEYA"/>
</dbReference>
<dbReference type="PROSITE" id="PS51820">
    <property type="entry name" value="PA14"/>
    <property type="match status" value="1"/>
</dbReference>
<dbReference type="InterPro" id="IPR000917">
    <property type="entry name" value="Sulfatase_N"/>
</dbReference>
<dbReference type="Pfam" id="PF00884">
    <property type="entry name" value="Sulfatase"/>
    <property type="match status" value="1"/>
</dbReference>
<dbReference type="Pfam" id="PF07691">
    <property type="entry name" value="PA14"/>
    <property type="match status" value="1"/>
</dbReference>
<name>A0ABP8FJW7_9BACT</name>
<proteinExistence type="predicted"/>
<accession>A0ABP8FJW7</accession>
<dbReference type="InterPro" id="IPR011658">
    <property type="entry name" value="PA14_dom"/>
</dbReference>
<dbReference type="EMBL" id="BAABFN010000002">
    <property type="protein sequence ID" value="GAA4305522.1"/>
    <property type="molecule type" value="Genomic_DNA"/>
</dbReference>
<sequence>MNIKPGRGCRYRLYAGITLFVLAAISAGRVSAQQSRSAKPNIIFILVDDQGYGDLGVFFQNQRAKAADRGKPWEYSPQLDRLAAGGAVLTQYYSAAPVCAPSRASLMLGESQGHANVRDNQFDKALENNYNMASTLRQLGYSTAIVGKWGLQGDKRFDGPEGKNWPAHPLKRGFDFFYGYMRHSDGHEHYPKEGLYDGPKEVWENYTNVVSGLDKCYTADLWTAAAKKYITDHEKKDADKPFFLYLAYDTPHAVDELPTQAYPKGGGLHGGLQWTGTPGRMINTAGGQPDSWIYPDYAGATYDNDDNAATPEVSWPDTYKRYATANRRIDDGVGDIMQLLRDLKIDSNTVIVYTSDNGPSVETYLKKEKWEEKHLPVFFGSFGPFDGIKRDNWEGGIRMPAIVSWPGHIPAGKVVSTPCIAYDLAPTFTAMAGTPAPAAMDGSSLLPLLTGTGTLRSRPIYIEYYVKGKTPDFTDFAPGHRGRQRNQMQTIRLGDYVGVRYDIKTADDDFEIYNVVKDPGQRHNLATGTGRLAGGRSVAALQQQLKAAALQARRPDTDAARPYDSALIPAVDVKVRPGISWESYSGHFSWIPQVAGLQPAATGRSVYPGADNIRAGSLLYFEGYIRVPEDGAYTFFLDPSARAVLRIHDAKVIDADYPASAAHSGSLLLKAGLHPFRLYYVAGGDGLPHPEWSGPGIQRQRIPAGVFFRKR</sequence>
<dbReference type="RefSeq" id="WP_344976672.1">
    <property type="nucleotide sequence ID" value="NZ_BAABFN010000002.1"/>
</dbReference>
<comment type="caution">
    <text evidence="2">The sequence shown here is derived from an EMBL/GenBank/DDBJ whole genome shotgun (WGS) entry which is preliminary data.</text>
</comment>
<evidence type="ECO:0000259" key="1">
    <source>
        <dbReference type="PROSITE" id="PS51820"/>
    </source>
</evidence>
<dbReference type="SUPFAM" id="SSF53649">
    <property type="entry name" value="Alkaline phosphatase-like"/>
    <property type="match status" value="1"/>
</dbReference>
<feature type="domain" description="PA14" evidence="1">
    <location>
        <begin position="574"/>
        <end position="706"/>
    </location>
</feature>
<dbReference type="Proteomes" id="UP001501207">
    <property type="component" value="Unassembled WGS sequence"/>
</dbReference>
<dbReference type="Gene3D" id="3.40.720.10">
    <property type="entry name" value="Alkaline Phosphatase, subunit A"/>
    <property type="match status" value="1"/>
</dbReference>
<organism evidence="2 3">
    <name type="scientific">Compostibacter hankyongensis</name>
    <dbReference type="NCBI Taxonomy" id="1007089"/>
    <lineage>
        <taxon>Bacteria</taxon>
        <taxon>Pseudomonadati</taxon>
        <taxon>Bacteroidota</taxon>
        <taxon>Chitinophagia</taxon>
        <taxon>Chitinophagales</taxon>
        <taxon>Chitinophagaceae</taxon>
        <taxon>Compostibacter</taxon>
    </lineage>
</organism>
<dbReference type="SUPFAM" id="SSF56988">
    <property type="entry name" value="Anthrax protective antigen"/>
    <property type="match status" value="1"/>
</dbReference>
<evidence type="ECO:0000313" key="3">
    <source>
        <dbReference type="Proteomes" id="UP001501207"/>
    </source>
</evidence>
<dbReference type="PANTHER" id="PTHR43751">
    <property type="entry name" value="SULFATASE"/>
    <property type="match status" value="1"/>
</dbReference>
<dbReference type="PANTHER" id="PTHR43751:SF3">
    <property type="entry name" value="SULFATASE N-TERMINAL DOMAIN-CONTAINING PROTEIN"/>
    <property type="match status" value="1"/>
</dbReference>
<reference evidence="3" key="1">
    <citation type="journal article" date="2019" name="Int. J. Syst. Evol. Microbiol.">
        <title>The Global Catalogue of Microorganisms (GCM) 10K type strain sequencing project: providing services to taxonomists for standard genome sequencing and annotation.</title>
        <authorList>
            <consortium name="The Broad Institute Genomics Platform"/>
            <consortium name="The Broad Institute Genome Sequencing Center for Infectious Disease"/>
            <person name="Wu L."/>
            <person name="Ma J."/>
        </authorList>
    </citation>
    <scope>NUCLEOTIDE SEQUENCE [LARGE SCALE GENOMIC DNA]</scope>
    <source>
        <strain evidence="3">JCM 17664</strain>
    </source>
</reference>
<dbReference type="InterPro" id="IPR017850">
    <property type="entry name" value="Alkaline_phosphatase_core_sf"/>
</dbReference>
<dbReference type="InterPro" id="IPR052701">
    <property type="entry name" value="GAG_Ulvan_Degrading_Sulfatases"/>
</dbReference>
<evidence type="ECO:0000313" key="2">
    <source>
        <dbReference type="EMBL" id="GAA4305522.1"/>
    </source>
</evidence>
<dbReference type="Gene3D" id="2.60.120.380">
    <property type="match status" value="1"/>
</dbReference>
<keyword evidence="3" id="KW-1185">Reference proteome</keyword>
<protein>
    <submittedName>
        <fullName evidence="2">Arylsulfatase</fullName>
    </submittedName>
</protein>